<keyword evidence="2" id="KW-0238">DNA-binding</keyword>
<accession>A0A6I4WGD6</accession>
<keyword evidence="3" id="KW-1185">Reference proteome</keyword>
<name>A0A6I4WGD6_9ACTN</name>
<feature type="domain" description="Helix-turn-helix" evidence="1">
    <location>
        <begin position="60"/>
        <end position="107"/>
    </location>
</feature>
<evidence type="ECO:0000313" key="3">
    <source>
        <dbReference type="Proteomes" id="UP000431901"/>
    </source>
</evidence>
<dbReference type="OrthoDB" id="9806039at2"/>
<gene>
    <name evidence="2" type="ORF">GQ466_16605</name>
</gene>
<dbReference type="InterPro" id="IPR009061">
    <property type="entry name" value="DNA-bd_dom_put_sf"/>
</dbReference>
<organism evidence="2 3">
    <name type="scientific">Actinomadura rayongensis</name>
    <dbReference type="NCBI Taxonomy" id="1429076"/>
    <lineage>
        <taxon>Bacteria</taxon>
        <taxon>Bacillati</taxon>
        <taxon>Actinomycetota</taxon>
        <taxon>Actinomycetes</taxon>
        <taxon>Streptosporangiales</taxon>
        <taxon>Thermomonosporaceae</taxon>
        <taxon>Actinomadura</taxon>
    </lineage>
</organism>
<dbReference type="RefSeq" id="WP_161103720.1">
    <property type="nucleotide sequence ID" value="NZ_JBHLYI010000006.1"/>
</dbReference>
<reference evidence="2 3" key="1">
    <citation type="submission" date="2019-12" db="EMBL/GenBank/DDBJ databases">
        <title>Nocardia macrotermitis sp. nov. and Nocardia aurantia sp. nov., isolated from the gut of the fungus growing-termite Macrotermes natalensis.</title>
        <authorList>
            <person name="Christine B."/>
            <person name="Rene B."/>
        </authorList>
    </citation>
    <scope>NUCLEOTIDE SEQUENCE [LARGE SCALE GENOMIC DNA]</scope>
    <source>
        <strain evidence="2 3">DSM 102126</strain>
    </source>
</reference>
<sequence length="117" mass="13067">MARRKKIAPLGDARPGQQFTLEEVVEILRTFNVITEAEQPAQVTERHDEAPGIAPEANKLYTVEEAAGRLRIGRTTIYELIREGELDSVQIGRRRLIPVEAVDAFLSSVVRRRSSAA</sequence>
<dbReference type="EMBL" id="WUTW01000002">
    <property type="protein sequence ID" value="MXQ65652.1"/>
    <property type="molecule type" value="Genomic_DNA"/>
</dbReference>
<protein>
    <submittedName>
        <fullName evidence="2">Excisionase family DNA-binding protein</fullName>
    </submittedName>
</protein>
<evidence type="ECO:0000259" key="1">
    <source>
        <dbReference type="Pfam" id="PF12728"/>
    </source>
</evidence>
<dbReference type="GO" id="GO:0003677">
    <property type="term" value="F:DNA binding"/>
    <property type="evidence" value="ECO:0007669"/>
    <property type="project" value="UniProtKB-KW"/>
</dbReference>
<dbReference type="NCBIfam" id="TIGR01764">
    <property type="entry name" value="excise"/>
    <property type="match status" value="1"/>
</dbReference>
<dbReference type="SUPFAM" id="SSF46955">
    <property type="entry name" value="Putative DNA-binding domain"/>
    <property type="match status" value="1"/>
</dbReference>
<dbReference type="InterPro" id="IPR041657">
    <property type="entry name" value="HTH_17"/>
</dbReference>
<comment type="caution">
    <text evidence="2">The sequence shown here is derived from an EMBL/GenBank/DDBJ whole genome shotgun (WGS) entry which is preliminary data.</text>
</comment>
<dbReference type="InterPro" id="IPR010093">
    <property type="entry name" value="SinI_DNA-bd"/>
</dbReference>
<dbReference type="AlphaFoldDB" id="A0A6I4WGD6"/>
<dbReference type="Pfam" id="PF12728">
    <property type="entry name" value="HTH_17"/>
    <property type="match status" value="1"/>
</dbReference>
<proteinExistence type="predicted"/>
<dbReference type="Proteomes" id="UP000431901">
    <property type="component" value="Unassembled WGS sequence"/>
</dbReference>
<evidence type="ECO:0000313" key="2">
    <source>
        <dbReference type="EMBL" id="MXQ65652.1"/>
    </source>
</evidence>